<reference evidence="2" key="1">
    <citation type="journal article" date="2020" name="Nat. Genet.">
        <title>Genomic diversifications of five Gossypium allopolyploid species and their impact on cotton improvement.</title>
        <authorList>
            <person name="Chen Z.J."/>
            <person name="Sreedasyam A."/>
            <person name="Ando A."/>
            <person name="Song Q."/>
            <person name="De Santiago L.M."/>
            <person name="Hulse-Kemp A.M."/>
            <person name="Ding M."/>
            <person name="Ye W."/>
            <person name="Kirkbride R.C."/>
            <person name="Jenkins J."/>
            <person name="Plott C."/>
            <person name="Lovell J."/>
            <person name="Lin Y.M."/>
            <person name="Vaughn R."/>
            <person name="Liu B."/>
            <person name="Simpson S."/>
            <person name="Scheffler B.E."/>
            <person name="Wen L."/>
            <person name="Saski C.A."/>
            <person name="Grover C.E."/>
            <person name="Hu G."/>
            <person name="Conover J.L."/>
            <person name="Carlson J.W."/>
            <person name="Shu S."/>
            <person name="Boston L.B."/>
            <person name="Williams M."/>
            <person name="Peterson D.G."/>
            <person name="McGee K."/>
            <person name="Jones D.C."/>
            <person name="Wendel J.F."/>
            <person name="Stelly D.M."/>
            <person name="Grimwood J."/>
            <person name="Schmutz J."/>
        </authorList>
    </citation>
    <scope>NUCLEOTIDE SEQUENCE [LARGE SCALE GENOMIC DNA]</scope>
    <source>
        <strain evidence="2">cv. TM-1</strain>
    </source>
</reference>
<dbReference type="AlphaFoldDB" id="A0A1U8K293"/>
<organism evidence="2 3">
    <name type="scientific">Gossypium hirsutum</name>
    <name type="common">Upland cotton</name>
    <name type="synonym">Gossypium mexicanum</name>
    <dbReference type="NCBI Taxonomy" id="3635"/>
    <lineage>
        <taxon>Eukaryota</taxon>
        <taxon>Viridiplantae</taxon>
        <taxon>Streptophyta</taxon>
        <taxon>Embryophyta</taxon>
        <taxon>Tracheophyta</taxon>
        <taxon>Spermatophyta</taxon>
        <taxon>Magnoliopsida</taxon>
        <taxon>eudicotyledons</taxon>
        <taxon>Gunneridae</taxon>
        <taxon>Pentapetalae</taxon>
        <taxon>rosids</taxon>
        <taxon>malvids</taxon>
        <taxon>Malvales</taxon>
        <taxon>Malvaceae</taxon>
        <taxon>Malvoideae</taxon>
        <taxon>Gossypium</taxon>
    </lineage>
</organism>
<dbReference type="RefSeq" id="XP_016696597.1">
    <property type="nucleotide sequence ID" value="XM_016841108.2"/>
</dbReference>
<dbReference type="KEGG" id="ghi:107912783"/>
<evidence type="ECO:0000313" key="3">
    <source>
        <dbReference type="RefSeq" id="XP_016696597.1"/>
    </source>
</evidence>
<keyword evidence="1" id="KW-1133">Transmembrane helix</keyword>
<keyword evidence="1" id="KW-0812">Transmembrane</keyword>
<proteinExistence type="predicted"/>
<gene>
    <name evidence="3" type="primary">LOC107912783</name>
</gene>
<name>A0A1U8K293_GOSHI</name>
<protein>
    <submittedName>
        <fullName evidence="3">Uncharacterized protein isoform X1</fullName>
    </submittedName>
</protein>
<feature type="transmembrane region" description="Helical" evidence="1">
    <location>
        <begin position="145"/>
        <end position="165"/>
    </location>
</feature>
<dbReference type="PaxDb" id="3635-A0A1U8K293"/>
<accession>A0A1U8K293</accession>
<evidence type="ECO:0000256" key="1">
    <source>
        <dbReference type="SAM" id="Phobius"/>
    </source>
</evidence>
<keyword evidence="1" id="KW-0472">Membrane</keyword>
<reference evidence="3" key="2">
    <citation type="submission" date="2025-08" db="UniProtKB">
        <authorList>
            <consortium name="RefSeq"/>
        </authorList>
    </citation>
    <scope>IDENTIFICATION</scope>
</reference>
<dbReference type="GeneID" id="107912783"/>
<keyword evidence="2" id="KW-1185">Reference proteome</keyword>
<dbReference type="Proteomes" id="UP000818029">
    <property type="component" value="Chromosome A09"/>
</dbReference>
<sequence length="166" mass="18961">MAPFDSPFNTNADLPLKTTTDKCGLLMIIFGLKTSFSTSSLTKQREINGRSISWPLLVYSNAGMAVRRRKETRKGGHARSLSWEPNSLAFQKLLVLSTAVFRFGCIRPRVWAVRTKDWVKSILKDFGFKLFLALIFVTGHWISEFGFFICVCSIYLDLFVWLILIL</sequence>
<evidence type="ECO:0000313" key="2">
    <source>
        <dbReference type="Proteomes" id="UP000818029"/>
    </source>
</evidence>